<gene>
    <name evidence="4" type="ORF">FHR90_000476</name>
</gene>
<dbReference type="Gene3D" id="3.40.50.720">
    <property type="entry name" value="NAD(P)-binding Rossmann-like Domain"/>
    <property type="match status" value="1"/>
</dbReference>
<reference evidence="4 5" key="1">
    <citation type="submission" date="2020-08" db="EMBL/GenBank/DDBJ databases">
        <title>Genomic Encyclopedia of Type Strains, Phase III (KMG-III): the genomes of soil and plant-associated and newly described type strains.</title>
        <authorList>
            <person name="Whitman W."/>
        </authorList>
    </citation>
    <scope>NUCLEOTIDE SEQUENCE [LARGE SCALE GENOMIC DNA]</scope>
    <source>
        <strain evidence="4 5">CECT 8088</strain>
    </source>
</reference>
<evidence type="ECO:0000259" key="3">
    <source>
        <dbReference type="Pfam" id="PF05368"/>
    </source>
</evidence>
<keyword evidence="5" id="KW-1185">Reference proteome</keyword>
<dbReference type="AlphaFoldDB" id="A0A839UZ50"/>
<dbReference type="PANTHER" id="PTHR42748:SF7">
    <property type="entry name" value="NMRA LIKE REDOX SENSOR 1-RELATED"/>
    <property type="match status" value="1"/>
</dbReference>
<evidence type="ECO:0000256" key="1">
    <source>
        <dbReference type="ARBA" id="ARBA00006328"/>
    </source>
</evidence>
<dbReference type="InterPro" id="IPR051164">
    <property type="entry name" value="NmrA-like_oxidored"/>
</dbReference>
<dbReference type="Pfam" id="PF05368">
    <property type="entry name" value="NmrA"/>
    <property type="match status" value="1"/>
</dbReference>
<dbReference type="SUPFAM" id="SSF51735">
    <property type="entry name" value="NAD(P)-binding Rossmann-fold domains"/>
    <property type="match status" value="1"/>
</dbReference>
<evidence type="ECO:0000313" key="4">
    <source>
        <dbReference type="EMBL" id="MBB3172662.1"/>
    </source>
</evidence>
<keyword evidence="2" id="KW-0521">NADP</keyword>
<comment type="caution">
    <text evidence="4">The sequence shown here is derived from an EMBL/GenBank/DDBJ whole genome shotgun (WGS) entry which is preliminary data.</text>
</comment>
<organism evidence="4 5">
    <name type="scientific">Endobacter medicaginis</name>
    <dbReference type="NCBI Taxonomy" id="1181271"/>
    <lineage>
        <taxon>Bacteria</taxon>
        <taxon>Pseudomonadati</taxon>
        <taxon>Pseudomonadota</taxon>
        <taxon>Alphaproteobacteria</taxon>
        <taxon>Acetobacterales</taxon>
        <taxon>Acetobacteraceae</taxon>
        <taxon>Endobacter</taxon>
    </lineage>
</organism>
<dbReference type="Proteomes" id="UP000557688">
    <property type="component" value="Unassembled WGS sequence"/>
</dbReference>
<dbReference type="InterPro" id="IPR008030">
    <property type="entry name" value="NmrA-like"/>
</dbReference>
<dbReference type="PANTHER" id="PTHR42748">
    <property type="entry name" value="NITROGEN METABOLITE REPRESSION PROTEIN NMRA FAMILY MEMBER"/>
    <property type="match status" value="1"/>
</dbReference>
<dbReference type="InterPro" id="IPR036291">
    <property type="entry name" value="NAD(P)-bd_dom_sf"/>
</dbReference>
<protein>
    <submittedName>
        <fullName evidence="4">Uncharacterized protein YbjT (DUF2867 family)</fullName>
    </submittedName>
</protein>
<proteinExistence type="inferred from homology"/>
<dbReference type="Gene3D" id="3.90.25.10">
    <property type="entry name" value="UDP-galactose 4-epimerase, domain 1"/>
    <property type="match status" value="1"/>
</dbReference>
<comment type="similarity">
    <text evidence="1">Belongs to the NmrA-type oxidoreductase family.</text>
</comment>
<accession>A0A839UZ50</accession>
<evidence type="ECO:0000256" key="2">
    <source>
        <dbReference type="ARBA" id="ARBA00022857"/>
    </source>
</evidence>
<sequence length="274" mass="29050">MRDAAGEKAGALRRAGAVTVEGRFGDREAIMAAMQGAYGVFSVQPSSGQGEIYGVSDAQEVAWGIQIADLAVACGLHHLVYSSANAVGDKPTGLGHFDSKARIEAHIRTLPIAATILRPAAFMEMLTMPGFGLPEGQFNFFARPDQAMQLLAVPDIGKIVAAVLADPERFAGRTMEVASDTVTGQELAQAFTQAAGRPIAYRRFPDTVLDANPFLAALAGLFDDGRLTGSADLTELRAMVPSLQDFGTWIRDDGREAFEQASRAKGSWAYGPAS</sequence>
<evidence type="ECO:0000313" key="5">
    <source>
        <dbReference type="Proteomes" id="UP000557688"/>
    </source>
</evidence>
<dbReference type="EMBL" id="JACHXV010000002">
    <property type="protein sequence ID" value="MBB3172662.1"/>
    <property type="molecule type" value="Genomic_DNA"/>
</dbReference>
<feature type="domain" description="NmrA-like" evidence="3">
    <location>
        <begin position="1"/>
        <end position="213"/>
    </location>
</feature>
<name>A0A839UZ50_9PROT</name>